<feature type="compositionally biased region" description="Polar residues" evidence="1">
    <location>
        <begin position="7"/>
        <end position="42"/>
    </location>
</feature>
<evidence type="ECO:0000313" key="2">
    <source>
        <dbReference type="EMBL" id="RFU78014.1"/>
    </source>
</evidence>
<feature type="compositionally biased region" description="Polar residues" evidence="1">
    <location>
        <begin position="154"/>
        <end position="164"/>
    </location>
</feature>
<keyword evidence="3" id="KW-1185">Reference proteome</keyword>
<sequence length="164" mass="17870">MAAPTPVATSSGSRPRTTSNQSRVEYDPSLSSEPQSEYTLSAGSEKKRPRWMSQVKSWLATSEPSAQAMKDQKREIFKKHGINSKDPQAAAKMHSPLGRVPIDATTSTSGPTPEKVLKEKVRVKDRPVSYVRHSRGSQSVSSSFSSVPSAKSVKGNNTIAPWEE</sequence>
<feature type="region of interest" description="Disordered" evidence="1">
    <location>
        <begin position="1"/>
        <end position="50"/>
    </location>
</feature>
<dbReference type="EMBL" id="PXOA01000240">
    <property type="protein sequence ID" value="RFU78014.1"/>
    <property type="molecule type" value="Genomic_DNA"/>
</dbReference>
<feature type="compositionally biased region" description="Low complexity" evidence="1">
    <location>
        <begin position="136"/>
        <end position="153"/>
    </location>
</feature>
<feature type="compositionally biased region" description="Basic and acidic residues" evidence="1">
    <location>
        <begin position="115"/>
        <end position="127"/>
    </location>
</feature>
<organism evidence="2 3">
    <name type="scientific">Trichoderma arundinaceum</name>
    <dbReference type="NCBI Taxonomy" id="490622"/>
    <lineage>
        <taxon>Eukaryota</taxon>
        <taxon>Fungi</taxon>
        <taxon>Dikarya</taxon>
        <taxon>Ascomycota</taxon>
        <taxon>Pezizomycotina</taxon>
        <taxon>Sordariomycetes</taxon>
        <taxon>Hypocreomycetidae</taxon>
        <taxon>Hypocreales</taxon>
        <taxon>Hypocreaceae</taxon>
        <taxon>Trichoderma</taxon>
    </lineage>
</organism>
<feature type="region of interest" description="Disordered" evidence="1">
    <location>
        <begin position="81"/>
        <end position="164"/>
    </location>
</feature>
<evidence type="ECO:0000256" key="1">
    <source>
        <dbReference type="SAM" id="MobiDB-lite"/>
    </source>
</evidence>
<dbReference type="OrthoDB" id="4842213at2759"/>
<gene>
    <name evidence="2" type="ORF">TARUN_4215</name>
</gene>
<accession>A0A395NPZ1</accession>
<comment type="caution">
    <text evidence="2">The sequence shown here is derived from an EMBL/GenBank/DDBJ whole genome shotgun (WGS) entry which is preliminary data.</text>
</comment>
<dbReference type="AlphaFoldDB" id="A0A395NPZ1"/>
<reference evidence="2 3" key="1">
    <citation type="journal article" date="2018" name="PLoS Pathog.">
        <title>Evolution of structural diversity of trichothecenes, a family of toxins produced by plant pathogenic and entomopathogenic fungi.</title>
        <authorList>
            <person name="Proctor R.H."/>
            <person name="McCormick S.P."/>
            <person name="Kim H.S."/>
            <person name="Cardoza R.E."/>
            <person name="Stanley A.M."/>
            <person name="Lindo L."/>
            <person name="Kelly A."/>
            <person name="Brown D.W."/>
            <person name="Lee T."/>
            <person name="Vaughan M.M."/>
            <person name="Alexander N.J."/>
            <person name="Busman M."/>
            <person name="Gutierrez S."/>
        </authorList>
    </citation>
    <scope>NUCLEOTIDE SEQUENCE [LARGE SCALE GENOMIC DNA]</scope>
    <source>
        <strain evidence="2 3">IBT 40837</strain>
    </source>
</reference>
<protein>
    <submittedName>
        <fullName evidence="2">Uncharacterized protein</fullName>
    </submittedName>
</protein>
<name>A0A395NPZ1_TRIAR</name>
<dbReference type="Proteomes" id="UP000266272">
    <property type="component" value="Unassembled WGS sequence"/>
</dbReference>
<evidence type="ECO:0000313" key="3">
    <source>
        <dbReference type="Proteomes" id="UP000266272"/>
    </source>
</evidence>
<proteinExistence type="predicted"/>